<keyword evidence="12" id="KW-1185">Reference proteome</keyword>
<gene>
    <name evidence="11" type="ORF">ACFQ45_05960</name>
</gene>
<dbReference type="Proteomes" id="UP001597059">
    <property type="component" value="Unassembled WGS sequence"/>
</dbReference>
<organism evidence="11 12">
    <name type="scientific">Rhodanobacter aciditrophus</name>
    <dbReference type="NCBI Taxonomy" id="1623218"/>
    <lineage>
        <taxon>Bacteria</taxon>
        <taxon>Pseudomonadati</taxon>
        <taxon>Pseudomonadota</taxon>
        <taxon>Gammaproteobacteria</taxon>
        <taxon>Lysobacterales</taxon>
        <taxon>Rhodanobacteraceae</taxon>
        <taxon>Rhodanobacter</taxon>
    </lineage>
</organism>
<protein>
    <recommendedName>
        <fullName evidence="9">TRAP transporter small permease protein</fullName>
    </recommendedName>
</protein>
<dbReference type="RefSeq" id="WP_377366078.1">
    <property type="nucleotide sequence ID" value="NZ_JBHTMN010000007.1"/>
</dbReference>
<keyword evidence="6 9" id="KW-1133">Transmembrane helix</keyword>
<feature type="transmembrane region" description="Helical" evidence="9">
    <location>
        <begin position="20"/>
        <end position="39"/>
    </location>
</feature>
<proteinExistence type="inferred from homology"/>
<dbReference type="EMBL" id="JBHTMN010000007">
    <property type="protein sequence ID" value="MFD1382899.1"/>
    <property type="molecule type" value="Genomic_DNA"/>
</dbReference>
<evidence type="ECO:0000256" key="1">
    <source>
        <dbReference type="ARBA" id="ARBA00004429"/>
    </source>
</evidence>
<feature type="domain" description="Tripartite ATP-independent periplasmic transporters DctQ component" evidence="10">
    <location>
        <begin position="27"/>
        <end position="159"/>
    </location>
</feature>
<dbReference type="InterPro" id="IPR007387">
    <property type="entry name" value="TRAP_DctQ"/>
</dbReference>
<sequence length="173" mass="19364">MFNKIICGAEAISTVVGKFVAWFTLLMMLLTCFIVVARYGFGMGSIAIQESVLYLHAMVFMLGAAYTFKDDEHVRVDVFYREFSPRKKAWVNILGGLFFLLPFCGYTAYMSIDYVAASWRVLETSQEPGGLPFIYLLKTLIPIMMGMLIIQGVADILKNLGVVLNTKSSKEAL</sequence>
<evidence type="ECO:0000256" key="6">
    <source>
        <dbReference type="ARBA" id="ARBA00022989"/>
    </source>
</evidence>
<keyword evidence="4 9" id="KW-0997">Cell inner membrane</keyword>
<keyword evidence="2 9" id="KW-0813">Transport</keyword>
<evidence type="ECO:0000313" key="12">
    <source>
        <dbReference type="Proteomes" id="UP001597059"/>
    </source>
</evidence>
<evidence type="ECO:0000313" key="11">
    <source>
        <dbReference type="EMBL" id="MFD1382899.1"/>
    </source>
</evidence>
<keyword evidence="5 9" id="KW-0812">Transmembrane</keyword>
<comment type="subunit">
    <text evidence="9">The complex comprises the extracytoplasmic solute receptor protein and the two transmembrane proteins.</text>
</comment>
<evidence type="ECO:0000256" key="7">
    <source>
        <dbReference type="ARBA" id="ARBA00023136"/>
    </source>
</evidence>
<accession>A0ABW4AY46</accession>
<evidence type="ECO:0000256" key="9">
    <source>
        <dbReference type="RuleBase" id="RU369079"/>
    </source>
</evidence>
<dbReference type="PANTHER" id="PTHR35011:SF4">
    <property type="entry name" value="SLL1102 PROTEIN"/>
    <property type="match status" value="1"/>
</dbReference>
<dbReference type="PANTHER" id="PTHR35011">
    <property type="entry name" value="2,3-DIKETO-L-GULONATE TRAP TRANSPORTER SMALL PERMEASE PROTEIN YIAM"/>
    <property type="match status" value="1"/>
</dbReference>
<evidence type="ECO:0000256" key="5">
    <source>
        <dbReference type="ARBA" id="ARBA00022692"/>
    </source>
</evidence>
<comment type="function">
    <text evidence="9">Part of the tripartite ATP-independent periplasmic (TRAP) transport system.</text>
</comment>
<comment type="caution">
    <text evidence="11">The sequence shown here is derived from an EMBL/GenBank/DDBJ whole genome shotgun (WGS) entry which is preliminary data.</text>
</comment>
<keyword evidence="7 9" id="KW-0472">Membrane</keyword>
<keyword evidence="3" id="KW-1003">Cell membrane</keyword>
<evidence type="ECO:0000256" key="3">
    <source>
        <dbReference type="ARBA" id="ARBA00022475"/>
    </source>
</evidence>
<comment type="subcellular location">
    <subcellularLocation>
        <location evidence="1 9">Cell inner membrane</location>
        <topology evidence="1 9">Multi-pass membrane protein</topology>
    </subcellularLocation>
</comment>
<evidence type="ECO:0000256" key="2">
    <source>
        <dbReference type="ARBA" id="ARBA00022448"/>
    </source>
</evidence>
<evidence type="ECO:0000256" key="4">
    <source>
        <dbReference type="ARBA" id="ARBA00022519"/>
    </source>
</evidence>
<dbReference type="InterPro" id="IPR055348">
    <property type="entry name" value="DctQ"/>
</dbReference>
<name>A0ABW4AY46_9GAMM</name>
<dbReference type="Pfam" id="PF04290">
    <property type="entry name" value="DctQ"/>
    <property type="match status" value="1"/>
</dbReference>
<evidence type="ECO:0000256" key="8">
    <source>
        <dbReference type="ARBA" id="ARBA00038436"/>
    </source>
</evidence>
<feature type="transmembrane region" description="Helical" evidence="9">
    <location>
        <begin position="51"/>
        <end position="68"/>
    </location>
</feature>
<comment type="similarity">
    <text evidence="8 9">Belongs to the TRAP transporter small permease family.</text>
</comment>
<evidence type="ECO:0000259" key="10">
    <source>
        <dbReference type="Pfam" id="PF04290"/>
    </source>
</evidence>
<feature type="transmembrane region" description="Helical" evidence="9">
    <location>
        <begin position="89"/>
        <end position="112"/>
    </location>
</feature>
<feature type="transmembrane region" description="Helical" evidence="9">
    <location>
        <begin position="132"/>
        <end position="150"/>
    </location>
</feature>
<reference evidence="12" key="1">
    <citation type="journal article" date="2019" name="Int. J. Syst. Evol. Microbiol.">
        <title>The Global Catalogue of Microorganisms (GCM) 10K type strain sequencing project: providing services to taxonomists for standard genome sequencing and annotation.</title>
        <authorList>
            <consortium name="The Broad Institute Genomics Platform"/>
            <consortium name="The Broad Institute Genome Sequencing Center for Infectious Disease"/>
            <person name="Wu L."/>
            <person name="Ma J."/>
        </authorList>
    </citation>
    <scope>NUCLEOTIDE SEQUENCE [LARGE SCALE GENOMIC DNA]</scope>
    <source>
        <strain evidence="12">JCM 30774</strain>
    </source>
</reference>